<dbReference type="InterPro" id="IPR013780">
    <property type="entry name" value="Glyco_hydro_b"/>
</dbReference>
<name>I3IMF4_9BACT</name>
<dbReference type="AlphaFoldDB" id="I3IMF4"/>
<feature type="domain" description="Glycosyl hydrolase family 13 catalytic" evidence="7">
    <location>
        <begin position="197"/>
        <end position="546"/>
    </location>
</feature>
<feature type="binding site" evidence="6">
    <location>
        <position position="249"/>
    </location>
    <ligand>
        <name>alpha-maltose 1-phosphate</name>
        <dbReference type="ChEBI" id="CHEBI:63576"/>
    </ligand>
</feature>
<dbReference type="Gene3D" id="2.60.40.1180">
    <property type="entry name" value="Golgi alpha-mannosidase II"/>
    <property type="match status" value="1"/>
</dbReference>
<evidence type="ECO:0000313" key="8">
    <source>
        <dbReference type="EMBL" id="GAB62899.1"/>
    </source>
</evidence>
<keyword evidence="2 6" id="KW-0328">Glycosyltransferase</keyword>
<dbReference type="InterPro" id="IPR013783">
    <property type="entry name" value="Ig-like_fold"/>
</dbReference>
<evidence type="ECO:0000259" key="7">
    <source>
        <dbReference type="SMART" id="SM00642"/>
    </source>
</evidence>
<gene>
    <name evidence="6" type="primary">glgE</name>
    <name evidence="8" type="ORF">KSU1_C1303</name>
</gene>
<dbReference type="OrthoDB" id="9805159at2"/>
<dbReference type="GO" id="GO:0004553">
    <property type="term" value="F:hydrolase activity, hydrolyzing O-glycosyl compounds"/>
    <property type="evidence" value="ECO:0007669"/>
    <property type="project" value="InterPro"/>
</dbReference>
<dbReference type="Gene3D" id="2.60.40.10">
    <property type="entry name" value="Immunoglobulins"/>
    <property type="match status" value="1"/>
</dbReference>
<dbReference type="InterPro" id="IPR021828">
    <property type="entry name" value="GlgE_dom_N/S"/>
</dbReference>
<evidence type="ECO:0000313" key="9">
    <source>
        <dbReference type="Proteomes" id="UP000002985"/>
    </source>
</evidence>
<feature type="binding site" evidence="6">
    <location>
        <position position="381"/>
    </location>
    <ligand>
        <name>alpha-maltose 1-phosphate</name>
        <dbReference type="ChEBI" id="CHEBI:63576"/>
    </ligand>
</feature>
<dbReference type="EC" id="2.4.99.16" evidence="6"/>
<comment type="similarity">
    <text evidence="6">Belongs to the glycosyl hydrolase 13 family. GlgE subfamily.</text>
</comment>
<evidence type="ECO:0000256" key="2">
    <source>
        <dbReference type="ARBA" id="ARBA00022676"/>
    </source>
</evidence>
<dbReference type="Pfam" id="PF11896">
    <property type="entry name" value="GlgE_dom_N_S"/>
    <property type="match status" value="1"/>
</dbReference>
<dbReference type="InterPro" id="IPR049171">
    <property type="entry name" value="GLGE_C"/>
</dbReference>
<evidence type="ECO:0000256" key="5">
    <source>
        <dbReference type="ARBA" id="ARBA00048735"/>
    </source>
</evidence>
<protein>
    <recommendedName>
        <fullName evidence="6">Alpha-1,4-glucan:maltose-1-phosphate maltosyltransferase</fullName>
        <shortName evidence="6">GMPMT</shortName>
        <ecNumber evidence="6">2.4.99.16</ecNumber>
    </recommendedName>
    <alternativeName>
        <fullName evidence="6">(1-&gt;4)-alpha-D-glucan:maltose-1-phosphate alpha-D-maltosyltransferase</fullName>
    </alternativeName>
</protein>
<feature type="active site" description="Proton donor" evidence="6">
    <location>
        <position position="409"/>
    </location>
</feature>
<feature type="site" description="Transition state stabilizer" evidence="6">
    <location>
        <position position="467"/>
    </location>
</feature>
<evidence type="ECO:0000256" key="3">
    <source>
        <dbReference type="ARBA" id="ARBA00022679"/>
    </source>
</evidence>
<dbReference type="Gene3D" id="1.20.58.80">
    <property type="entry name" value="Phosphotransferase system, lactose/cellobiose-type IIA subunit"/>
    <property type="match status" value="1"/>
</dbReference>
<feature type="active site" description="Nucleophile" evidence="6">
    <location>
        <position position="380"/>
    </location>
</feature>
<dbReference type="Proteomes" id="UP000002985">
    <property type="component" value="Unassembled WGS sequence"/>
</dbReference>
<dbReference type="Gene3D" id="3.20.20.80">
    <property type="entry name" value="Glycosidases"/>
    <property type="match status" value="1"/>
</dbReference>
<feature type="binding site" evidence="6">
    <location>
        <position position="344"/>
    </location>
    <ligand>
        <name>alpha-maltose 1-phosphate</name>
        <dbReference type="ChEBI" id="CHEBI:63576"/>
    </ligand>
</feature>
<dbReference type="CDD" id="cd11344">
    <property type="entry name" value="AmyAc_GlgE_like"/>
    <property type="match status" value="1"/>
</dbReference>
<comment type="function">
    <text evidence="6">Maltosyltransferase that uses maltose 1-phosphate (M1P) as the sugar donor to elongate linear or branched alpha-(1-&gt;4)-glucans. Is involved in a branched alpha-glucan biosynthetic pathway from trehalose, together with TreS, Mak and GlgB.</text>
</comment>
<dbReference type="InterPro" id="IPR017853">
    <property type="entry name" value="GH"/>
</dbReference>
<feature type="binding site" evidence="6">
    <location>
        <position position="309"/>
    </location>
    <ligand>
        <name>alpha-maltose 1-phosphate</name>
        <dbReference type="ChEBI" id="CHEBI:63576"/>
    </ligand>
</feature>
<comment type="subunit">
    <text evidence="1 6">Homodimer.</text>
</comment>
<evidence type="ECO:0000256" key="6">
    <source>
        <dbReference type="HAMAP-Rule" id="MF_02124"/>
    </source>
</evidence>
<evidence type="ECO:0000256" key="1">
    <source>
        <dbReference type="ARBA" id="ARBA00011738"/>
    </source>
</evidence>
<accession>I3IMF4</accession>
<dbReference type="GO" id="GO:0030979">
    <property type="term" value="P:alpha-glucan biosynthetic process"/>
    <property type="evidence" value="ECO:0007669"/>
    <property type="project" value="UniProtKB-UniRule"/>
</dbReference>
<dbReference type="HAMAP" id="MF_02124">
    <property type="entry name" value="GlgE"/>
    <property type="match status" value="1"/>
</dbReference>
<keyword evidence="3 6" id="KW-0808">Transferase</keyword>
<dbReference type="eggNOG" id="COG0366">
    <property type="taxonomic scope" value="Bacteria"/>
</dbReference>
<organism evidence="8 9">
    <name type="scientific">Candidatus Jettenia caeni</name>
    <dbReference type="NCBI Taxonomy" id="247490"/>
    <lineage>
        <taxon>Bacteria</taxon>
        <taxon>Pseudomonadati</taxon>
        <taxon>Planctomycetota</taxon>
        <taxon>Candidatus Brocadiia</taxon>
        <taxon>Candidatus Brocadiales</taxon>
        <taxon>Candidatus Brocadiaceae</taxon>
        <taxon>Candidatus Jettenia</taxon>
    </lineage>
</organism>
<dbReference type="InterPro" id="IPR026585">
    <property type="entry name" value="GlgE"/>
</dbReference>
<dbReference type="Pfam" id="PF00128">
    <property type="entry name" value="Alpha-amylase"/>
    <property type="match status" value="1"/>
</dbReference>
<sequence>MQTDGRRRVIIENIKPEIACGRFSVKRIIGEKVVVTADVFSDGHDAVWANVLYRGPEDNAWRDIPMQFKENDRWEGNFVVEKIGMYFYTVEGGIDYFKTWQNDLKKKFDAHQDIKIDISSGIQYIEEASKRASEDDKKKLWGYIDFLEREENREKIVSVILTKELTGLMHTYKDRRFVTNYRNVLTIVVDRSKALFSTWYERFPRSCSSEPNTHGTLKDCETILPEIAEMGFDVFYLPPVHPIGKTNRKGKNNSTITDVNDVGSPWAIGSHEGGHKSIHPQLGTIEDFERLIQKAKDHGIEIAMDLAFQCSPDHPYVKEHPEWFKWRPDGSVQHAENPPKKYEDVLPLNFETEHWFPLWEELRSIVIFWIEKGISIFRVDNPHTKPFAFWEWLIKEIKNRHPHVLFLSEAFTRPKVMYYLAKLGFTQSYTYFTWRNTKKELIQYSTELTQTEVREYFRPNFWPNTPDILPEYLQYGGTPAFMIRLVLAATLSSSYGIFGPAFDLCVHEAIPGKEEYLNSEKYEIRYWYWDKPGNLKDFIARVNRIRRGNSALQTISNLQFCETDNDYLLSYEKATEDLSNILLIVVNLDAYHTQSGFVRVPIDKFGIEKSQPYLVHDLLSDDTYIWQGEKNYVELNPGTLPVRIFKIRKRLRKEIDFDYFM</sequence>
<dbReference type="EMBL" id="BAFH01000003">
    <property type="protein sequence ID" value="GAB62899.1"/>
    <property type="molecule type" value="Genomic_DNA"/>
</dbReference>
<dbReference type="STRING" id="247490.KSU1_C1303"/>
<evidence type="ECO:0000256" key="4">
    <source>
        <dbReference type="ARBA" id="ARBA00023277"/>
    </source>
</evidence>
<feature type="binding site" evidence="6">
    <location>
        <begin position="521"/>
        <end position="522"/>
    </location>
    <ligand>
        <name>alpha-maltose 1-phosphate</name>
        <dbReference type="ChEBI" id="CHEBI:63576"/>
    </ligand>
</feature>
<dbReference type="SUPFAM" id="SSF51445">
    <property type="entry name" value="(Trans)glycosidases"/>
    <property type="match status" value="1"/>
</dbReference>
<keyword evidence="9" id="KW-1185">Reference proteome</keyword>
<proteinExistence type="inferred from homology"/>
<keyword evidence="4 6" id="KW-0119">Carbohydrate metabolism</keyword>
<comment type="caution">
    <text evidence="8">The sequence shown here is derived from an EMBL/GenBank/DDBJ whole genome shotgun (WGS) entry which is preliminary data.</text>
</comment>
<dbReference type="Pfam" id="PF21702">
    <property type="entry name" value="GLGE_C"/>
    <property type="match status" value="1"/>
</dbReference>
<dbReference type="PANTHER" id="PTHR47786:SF2">
    <property type="entry name" value="GLYCOSYL HYDROLASE FAMILY 13 CATALYTIC DOMAIN-CONTAINING PROTEIN"/>
    <property type="match status" value="1"/>
</dbReference>
<dbReference type="GO" id="GO:0016758">
    <property type="term" value="F:hexosyltransferase activity"/>
    <property type="evidence" value="ECO:0007669"/>
    <property type="project" value="UniProtKB-UniRule"/>
</dbReference>
<comment type="catalytic activity">
    <reaction evidence="5 6">
        <text>alpha-maltose 1-phosphate + [(1-&gt;4)-alpha-D-glucosyl](n) = [(1-&gt;4)-alpha-D-glucosyl](n+2) + phosphate</text>
        <dbReference type="Rhea" id="RHEA:42692"/>
        <dbReference type="Rhea" id="RHEA-COMP:9584"/>
        <dbReference type="Rhea" id="RHEA-COMP:10183"/>
        <dbReference type="ChEBI" id="CHEBI:15444"/>
        <dbReference type="ChEBI" id="CHEBI:43474"/>
        <dbReference type="ChEBI" id="CHEBI:63576"/>
        <dbReference type="EC" id="2.4.99.16"/>
    </reaction>
</comment>
<dbReference type="SMART" id="SM00642">
    <property type="entry name" value="Aamy"/>
    <property type="match status" value="1"/>
</dbReference>
<reference evidence="8 9" key="1">
    <citation type="journal article" date="2012" name="FEBS Lett.">
        <title>Anammox organism KSU-1 expresses a NirK-type copper-containing nitrite reductase instead of a NirS-type with cytochrome cd1.</title>
        <authorList>
            <person name="Hira D."/>
            <person name="Toh H."/>
            <person name="Migita C.T."/>
            <person name="Okubo H."/>
            <person name="Nishiyama T."/>
            <person name="Hattori M."/>
            <person name="Furukawa K."/>
            <person name="Fujii T."/>
        </authorList>
    </citation>
    <scope>NUCLEOTIDE SEQUENCE [LARGE SCALE GENOMIC DNA]</scope>
</reference>
<dbReference type="PANTHER" id="PTHR47786">
    <property type="entry name" value="ALPHA-1,4-GLUCAN:MALTOSE-1-PHOSPHATE MALTOSYLTRANSFERASE"/>
    <property type="match status" value="1"/>
</dbReference>
<dbReference type="InterPro" id="IPR006047">
    <property type="entry name" value="GH13_cat_dom"/>
</dbReference>